<feature type="non-terminal residue" evidence="1">
    <location>
        <position position="1"/>
    </location>
</feature>
<accession>A0A8S2ZGY6</accession>
<evidence type="ECO:0000313" key="2">
    <source>
        <dbReference type="Proteomes" id="UP000681722"/>
    </source>
</evidence>
<evidence type="ECO:0000313" key="1">
    <source>
        <dbReference type="EMBL" id="CAF4627714.1"/>
    </source>
</evidence>
<dbReference type="AlphaFoldDB" id="A0A8S2ZGY6"/>
<dbReference type="Proteomes" id="UP000681722">
    <property type="component" value="Unassembled WGS sequence"/>
</dbReference>
<dbReference type="EMBL" id="CAJOBC010135618">
    <property type="protein sequence ID" value="CAF4627714.1"/>
    <property type="molecule type" value="Genomic_DNA"/>
</dbReference>
<comment type="caution">
    <text evidence="1">The sequence shown here is derived from an EMBL/GenBank/DDBJ whole genome shotgun (WGS) entry which is preliminary data.</text>
</comment>
<gene>
    <name evidence="1" type="ORF">SRO942_LOCUS49747</name>
</gene>
<name>A0A8S2ZGY6_9BILA</name>
<protein>
    <submittedName>
        <fullName evidence="1">Uncharacterized protein</fullName>
    </submittedName>
</protein>
<reference evidence="1" key="1">
    <citation type="submission" date="2021-02" db="EMBL/GenBank/DDBJ databases">
        <authorList>
            <person name="Nowell W R."/>
        </authorList>
    </citation>
    <scope>NUCLEOTIDE SEQUENCE</scope>
</reference>
<sequence>CKNRTEQFIGGLSITYKCSQYRKYPLCEYELKAKQSSDGIFTIYASNSHSHNERNQTTRVPSPVRDNIRLMYENGLTLVQIKKAVKVAYPQVTSDTQIQDVARWHRQNSRSSMKFIEDLQL</sequence>
<organism evidence="1 2">
    <name type="scientific">Didymodactylos carnosus</name>
    <dbReference type="NCBI Taxonomy" id="1234261"/>
    <lineage>
        <taxon>Eukaryota</taxon>
        <taxon>Metazoa</taxon>
        <taxon>Spiralia</taxon>
        <taxon>Gnathifera</taxon>
        <taxon>Rotifera</taxon>
        <taxon>Eurotatoria</taxon>
        <taxon>Bdelloidea</taxon>
        <taxon>Philodinida</taxon>
        <taxon>Philodinidae</taxon>
        <taxon>Didymodactylos</taxon>
    </lineage>
</organism>
<proteinExistence type="predicted"/>